<comment type="caution">
    <text evidence="1">The sequence shown here is derived from an EMBL/GenBank/DDBJ whole genome shotgun (WGS) entry which is preliminary data.</text>
</comment>
<dbReference type="Gene3D" id="6.10.280.50">
    <property type="match status" value="1"/>
</dbReference>
<keyword evidence="2" id="KW-1185">Reference proteome</keyword>
<gene>
    <name evidence="1" type="ORF">IP90_02089</name>
</gene>
<name>A0A562L5M5_9GAMM</name>
<sequence length="72" mass="8436">MFEGQSQNEIDAMIKASPEFRQLYHRHKDLDKQVLDAELGVLPVDDTTLAQMKREKLAAKDRLTRLYESQHH</sequence>
<dbReference type="RefSeq" id="WP_144899674.1">
    <property type="nucleotide sequence ID" value="NZ_VLKN01000004.1"/>
</dbReference>
<dbReference type="OrthoDB" id="5801755at2"/>
<proteinExistence type="predicted"/>
<protein>
    <submittedName>
        <fullName evidence="1">Uncharacterized protein YdcH (DUF465 family)</fullName>
    </submittedName>
</protein>
<dbReference type="Pfam" id="PF04325">
    <property type="entry name" value="DUF465"/>
    <property type="match status" value="1"/>
</dbReference>
<evidence type="ECO:0000313" key="2">
    <source>
        <dbReference type="Proteomes" id="UP000315167"/>
    </source>
</evidence>
<accession>A0A562L5M5</accession>
<evidence type="ECO:0000313" key="1">
    <source>
        <dbReference type="EMBL" id="TWI02987.1"/>
    </source>
</evidence>
<dbReference type="InterPro" id="IPR007420">
    <property type="entry name" value="DUF465"/>
</dbReference>
<dbReference type="InterPro" id="IPR038444">
    <property type="entry name" value="DUF465_sf"/>
</dbReference>
<dbReference type="Proteomes" id="UP000315167">
    <property type="component" value="Unassembled WGS sequence"/>
</dbReference>
<organism evidence="1 2">
    <name type="scientific">Luteimonas cucumeris</name>
    <dbReference type="NCBI Taxonomy" id="985012"/>
    <lineage>
        <taxon>Bacteria</taxon>
        <taxon>Pseudomonadati</taxon>
        <taxon>Pseudomonadota</taxon>
        <taxon>Gammaproteobacteria</taxon>
        <taxon>Lysobacterales</taxon>
        <taxon>Lysobacteraceae</taxon>
        <taxon>Luteimonas</taxon>
    </lineage>
</organism>
<dbReference type="AlphaFoldDB" id="A0A562L5M5"/>
<dbReference type="EMBL" id="VLKN01000004">
    <property type="protein sequence ID" value="TWI02987.1"/>
    <property type="molecule type" value="Genomic_DNA"/>
</dbReference>
<reference evidence="1 2" key="1">
    <citation type="journal article" date="2015" name="Stand. Genomic Sci.">
        <title>Genomic Encyclopedia of Bacterial and Archaeal Type Strains, Phase III: the genomes of soil and plant-associated and newly described type strains.</title>
        <authorList>
            <person name="Whitman W.B."/>
            <person name="Woyke T."/>
            <person name="Klenk H.P."/>
            <person name="Zhou Y."/>
            <person name="Lilburn T.G."/>
            <person name="Beck B.J."/>
            <person name="De Vos P."/>
            <person name="Vandamme P."/>
            <person name="Eisen J.A."/>
            <person name="Garrity G."/>
            <person name="Hugenholtz P."/>
            <person name="Kyrpides N.C."/>
        </authorList>
    </citation>
    <scope>NUCLEOTIDE SEQUENCE [LARGE SCALE GENOMIC DNA]</scope>
    <source>
        <strain evidence="1 2">CGMCC 1.10821</strain>
    </source>
</reference>